<reference evidence="2" key="1">
    <citation type="submission" date="2020-12" db="EMBL/GenBank/DDBJ databases">
        <title>Metabolic potential, ecology and presence of endohyphal bacteria is reflected in genomic diversity of Mucoromycotina.</title>
        <authorList>
            <person name="Muszewska A."/>
            <person name="Okrasinska A."/>
            <person name="Steczkiewicz K."/>
            <person name="Drgas O."/>
            <person name="Orlowska M."/>
            <person name="Perlinska-Lenart U."/>
            <person name="Aleksandrzak-Piekarczyk T."/>
            <person name="Szatraj K."/>
            <person name="Zielenkiewicz U."/>
            <person name="Pilsyk S."/>
            <person name="Malc E."/>
            <person name="Mieczkowski P."/>
            <person name="Kruszewska J.S."/>
            <person name="Biernat P."/>
            <person name="Pawlowska J."/>
        </authorList>
    </citation>
    <scope>NUCLEOTIDE SEQUENCE</scope>
    <source>
        <strain evidence="2">WA0000051536</strain>
    </source>
</reference>
<protein>
    <submittedName>
        <fullName evidence="2">Uncharacterized protein</fullName>
    </submittedName>
</protein>
<gene>
    <name evidence="2" type="ORF">INT44_001272</name>
</gene>
<keyword evidence="1" id="KW-0812">Transmembrane</keyword>
<evidence type="ECO:0000313" key="3">
    <source>
        <dbReference type="Proteomes" id="UP000612746"/>
    </source>
</evidence>
<evidence type="ECO:0000256" key="1">
    <source>
        <dbReference type="SAM" id="Phobius"/>
    </source>
</evidence>
<feature type="transmembrane region" description="Helical" evidence="1">
    <location>
        <begin position="84"/>
        <end position="104"/>
    </location>
</feature>
<name>A0A8H7QB96_9FUNG</name>
<sequence length="188" mass="20727">MSNSLVVYVVVFFLFLGSYALNLTALFLPKWLIFVTPRPFYTETTYGLFRLCRSYSGDCRPFPIEDQDCTEDGFCELWKTASTGMILAAVIGGLALLGLLATMCSNRRKRANGWKLLSGLFILHAVPQAAAMGVVAYLFNSSSSFYMGTRYDLSFIFATISWCLSVVIAGILVLAAVLGPPDYAYESL</sequence>
<keyword evidence="1" id="KW-1133">Transmembrane helix</keyword>
<dbReference type="AlphaFoldDB" id="A0A8H7QB96"/>
<dbReference type="Proteomes" id="UP000612746">
    <property type="component" value="Unassembled WGS sequence"/>
</dbReference>
<proteinExistence type="predicted"/>
<dbReference type="EMBL" id="JAEPRA010000002">
    <property type="protein sequence ID" value="KAG2188518.1"/>
    <property type="molecule type" value="Genomic_DNA"/>
</dbReference>
<dbReference type="Gene3D" id="1.20.140.150">
    <property type="match status" value="1"/>
</dbReference>
<feature type="transmembrane region" description="Helical" evidence="1">
    <location>
        <begin position="155"/>
        <end position="178"/>
    </location>
</feature>
<keyword evidence="1" id="KW-0472">Membrane</keyword>
<accession>A0A8H7QB96</accession>
<organism evidence="2 3">
    <name type="scientific">Umbelopsis vinacea</name>
    <dbReference type="NCBI Taxonomy" id="44442"/>
    <lineage>
        <taxon>Eukaryota</taxon>
        <taxon>Fungi</taxon>
        <taxon>Fungi incertae sedis</taxon>
        <taxon>Mucoromycota</taxon>
        <taxon>Mucoromycotina</taxon>
        <taxon>Umbelopsidomycetes</taxon>
        <taxon>Umbelopsidales</taxon>
        <taxon>Umbelopsidaceae</taxon>
        <taxon>Umbelopsis</taxon>
    </lineage>
</organism>
<feature type="transmembrane region" description="Helical" evidence="1">
    <location>
        <begin position="116"/>
        <end position="139"/>
    </location>
</feature>
<comment type="caution">
    <text evidence="2">The sequence shown here is derived from an EMBL/GenBank/DDBJ whole genome shotgun (WGS) entry which is preliminary data.</text>
</comment>
<evidence type="ECO:0000313" key="2">
    <source>
        <dbReference type="EMBL" id="KAG2188518.1"/>
    </source>
</evidence>
<keyword evidence="3" id="KW-1185">Reference proteome</keyword>
<dbReference type="OrthoDB" id="61370at2759"/>